<dbReference type="InterPro" id="IPR008969">
    <property type="entry name" value="CarboxyPept-like_regulatory"/>
</dbReference>
<evidence type="ECO:0000259" key="10">
    <source>
        <dbReference type="PROSITE" id="PS52015"/>
    </source>
</evidence>
<evidence type="ECO:0000256" key="5">
    <source>
        <dbReference type="ARBA" id="ARBA00022519"/>
    </source>
</evidence>
<protein>
    <submittedName>
        <fullName evidence="11">TonB family protein</fullName>
    </submittedName>
</protein>
<evidence type="ECO:0000256" key="6">
    <source>
        <dbReference type="ARBA" id="ARBA00022692"/>
    </source>
</evidence>
<dbReference type="GO" id="GO:0015031">
    <property type="term" value="P:protein transport"/>
    <property type="evidence" value="ECO:0007669"/>
    <property type="project" value="UniProtKB-KW"/>
</dbReference>
<dbReference type="NCBIfam" id="TIGR01352">
    <property type="entry name" value="tonB_Cterm"/>
    <property type="match status" value="1"/>
</dbReference>
<comment type="caution">
    <text evidence="11">The sequence shown here is derived from an EMBL/GenBank/DDBJ whole genome shotgun (WGS) entry which is preliminary data.</text>
</comment>
<dbReference type="Pfam" id="PF13490">
    <property type="entry name" value="zf-HC2"/>
    <property type="match status" value="1"/>
</dbReference>
<dbReference type="Pfam" id="PF03544">
    <property type="entry name" value="TonB_C"/>
    <property type="match status" value="1"/>
</dbReference>
<dbReference type="PANTHER" id="PTHR33446:SF2">
    <property type="entry name" value="PROTEIN TONB"/>
    <property type="match status" value="1"/>
</dbReference>
<keyword evidence="9" id="KW-0472">Membrane</keyword>
<dbReference type="InterPro" id="IPR037682">
    <property type="entry name" value="TonB_C"/>
</dbReference>
<keyword evidence="6" id="KW-0812">Transmembrane</keyword>
<dbReference type="InterPro" id="IPR027383">
    <property type="entry name" value="Znf_put"/>
</dbReference>
<proteinExistence type="inferred from homology"/>
<reference evidence="11 12" key="1">
    <citation type="submission" date="2018-12" db="EMBL/GenBank/DDBJ databases">
        <authorList>
            <person name="Feng G."/>
            <person name="Zhu H."/>
        </authorList>
    </citation>
    <scope>NUCLEOTIDE SEQUENCE [LARGE SCALE GENOMIC DNA]</scope>
    <source>
        <strain evidence="11 12">9PBR-2</strain>
    </source>
</reference>
<comment type="subcellular location">
    <subcellularLocation>
        <location evidence="1">Cell inner membrane</location>
        <topology evidence="1">Single-pass membrane protein</topology>
        <orientation evidence="1">Periplasmic side</orientation>
    </subcellularLocation>
</comment>
<feature type="domain" description="TonB C-terminal" evidence="10">
    <location>
        <begin position="376"/>
        <end position="468"/>
    </location>
</feature>
<gene>
    <name evidence="11" type="ORF">EI290_02590</name>
</gene>
<dbReference type="AlphaFoldDB" id="A0A428JTT6"/>
<evidence type="ECO:0000256" key="9">
    <source>
        <dbReference type="ARBA" id="ARBA00023136"/>
    </source>
</evidence>
<evidence type="ECO:0000256" key="1">
    <source>
        <dbReference type="ARBA" id="ARBA00004383"/>
    </source>
</evidence>
<dbReference type="PROSITE" id="PS52015">
    <property type="entry name" value="TONB_CTD"/>
    <property type="match status" value="1"/>
</dbReference>
<evidence type="ECO:0000256" key="8">
    <source>
        <dbReference type="ARBA" id="ARBA00022989"/>
    </source>
</evidence>
<dbReference type="InterPro" id="IPR006260">
    <property type="entry name" value="TonB/TolA_C"/>
</dbReference>
<dbReference type="Gene3D" id="3.30.1150.10">
    <property type="match status" value="1"/>
</dbReference>
<keyword evidence="4" id="KW-1003">Cell membrane</keyword>
<dbReference type="OrthoDB" id="1112758at2"/>
<dbReference type="Gene3D" id="2.60.40.1120">
    <property type="entry name" value="Carboxypeptidase-like, regulatory domain"/>
    <property type="match status" value="1"/>
</dbReference>
<dbReference type="GO" id="GO:0055085">
    <property type="term" value="P:transmembrane transport"/>
    <property type="evidence" value="ECO:0007669"/>
    <property type="project" value="InterPro"/>
</dbReference>
<dbReference type="PANTHER" id="PTHR33446">
    <property type="entry name" value="PROTEIN TONB-RELATED"/>
    <property type="match status" value="1"/>
</dbReference>
<dbReference type="Pfam" id="PF13715">
    <property type="entry name" value="CarbopepD_reg_2"/>
    <property type="match status" value="1"/>
</dbReference>
<dbReference type="GO" id="GO:0031992">
    <property type="term" value="F:energy transducer activity"/>
    <property type="evidence" value="ECO:0007669"/>
    <property type="project" value="TreeGrafter"/>
</dbReference>
<evidence type="ECO:0000313" key="11">
    <source>
        <dbReference type="EMBL" id="RSK37553.1"/>
    </source>
</evidence>
<dbReference type="Proteomes" id="UP000280066">
    <property type="component" value="Unassembled WGS sequence"/>
</dbReference>
<evidence type="ECO:0000256" key="7">
    <source>
        <dbReference type="ARBA" id="ARBA00022927"/>
    </source>
</evidence>
<comment type="similarity">
    <text evidence="2">Belongs to the TonB family.</text>
</comment>
<evidence type="ECO:0000256" key="3">
    <source>
        <dbReference type="ARBA" id="ARBA00022448"/>
    </source>
</evidence>
<evidence type="ECO:0000256" key="2">
    <source>
        <dbReference type="ARBA" id="ARBA00006555"/>
    </source>
</evidence>
<dbReference type="SUPFAM" id="SSF49464">
    <property type="entry name" value="Carboxypeptidase regulatory domain-like"/>
    <property type="match status" value="1"/>
</dbReference>
<dbReference type="SUPFAM" id="SSF74653">
    <property type="entry name" value="TolA/TonB C-terminal domain"/>
    <property type="match status" value="1"/>
</dbReference>
<keyword evidence="5" id="KW-0997">Cell inner membrane</keyword>
<sequence>MPRPDLTSASSAPAGAHLPVELLRRYVAGELPPAEEHQVETHTLDCAVCADILEGLELQPATAHEASMTVLRQRLHARVAELATEAAPEPAVIPLWAWRPLAGAAVLLLSLGVVGWLAISRLNNAPDLAVRPAVETATSQPASAATVRPAEPAAATTAPEMAAVVPLPPASPRRPPVLAARSRRPVMVADAEVASEQPADLAGLQAAGNGTVPPDAVADAAAPAEPEAVAMSRAAEIVESKKAAAPEPAAKAKMTRVAGVSAAAAPAASAEATRTIQGRVTDAAGLPLPGATVLVPGTQNGTVTNFEGVFSIKVPTATEQLTVGSVGFKTQTRALRSSDSTLALALEPSSQQLSEVVVVRREAPPMLPSISATPAGGYGKLRQYLADSLDYPEKALTDRREGTVRVQFVVGTDGKLSDFKVVKSVSPECDEEALRLLKEGPAWFPAVQNNRRVARKVVVSVPFKIEQR</sequence>
<keyword evidence="8" id="KW-1133">Transmembrane helix</keyword>
<name>A0A428JTT6_9BACT</name>
<evidence type="ECO:0000313" key="12">
    <source>
        <dbReference type="Proteomes" id="UP000280066"/>
    </source>
</evidence>
<dbReference type="InterPro" id="IPR041916">
    <property type="entry name" value="Anti_sigma_zinc_sf"/>
</dbReference>
<dbReference type="GO" id="GO:0098797">
    <property type="term" value="C:plasma membrane protein complex"/>
    <property type="evidence" value="ECO:0007669"/>
    <property type="project" value="TreeGrafter"/>
</dbReference>
<keyword evidence="3" id="KW-0813">Transport</keyword>
<keyword evidence="12" id="KW-1185">Reference proteome</keyword>
<dbReference type="InterPro" id="IPR051045">
    <property type="entry name" value="TonB-dependent_transducer"/>
</dbReference>
<organism evidence="11 12">
    <name type="scientific">Hymenobacter metallilatus</name>
    <dbReference type="NCBI Taxonomy" id="2493666"/>
    <lineage>
        <taxon>Bacteria</taxon>
        <taxon>Pseudomonadati</taxon>
        <taxon>Bacteroidota</taxon>
        <taxon>Cytophagia</taxon>
        <taxon>Cytophagales</taxon>
        <taxon>Hymenobacteraceae</taxon>
        <taxon>Hymenobacter</taxon>
    </lineage>
</organism>
<evidence type="ECO:0000256" key="4">
    <source>
        <dbReference type="ARBA" id="ARBA00022475"/>
    </source>
</evidence>
<keyword evidence="7" id="KW-0653">Protein transport</keyword>
<dbReference type="Gene3D" id="1.10.10.1320">
    <property type="entry name" value="Anti-sigma factor, zinc-finger domain"/>
    <property type="match status" value="1"/>
</dbReference>
<dbReference type="EMBL" id="RWIS01000001">
    <property type="protein sequence ID" value="RSK37553.1"/>
    <property type="molecule type" value="Genomic_DNA"/>
</dbReference>
<accession>A0A428JTT6</accession>
<dbReference type="RefSeq" id="WP_125426414.1">
    <property type="nucleotide sequence ID" value="NZ_RWIS01000001.1"/>
</dbReference>